<organism evidence="2">
    <name type="scientific">Cladocopium goreaui</name>
    <dbReference type="NCBI Taxonomy" id="2562237"/>
    <lineage>
        <taxon>Eukaryota</taxon>
        <taxon>Sar</taxon>
        <taxon>Alveolata</taxon>
        <taxon>Dinophyceae</taxon>
        <taxon>Suessiales</taxon>
        <taxon>Symbiodiniaceae</taxon>
        <taxon>Cladocopium</taxon>
    </lineage>
</organism>
<dbReference type="Proteomes" id="UP001152797">
    <property type="component" value="Unassembled WGS sequence"/>
</dbReference>
<reference evidence="4" key="2">
    <citation type="submission" date="2024-04" db="EMBL/GenBank/DDBJ databases">
        <authorList>
            <person name="Chen Y."/>
            <person name="Shah S."/>
            <person name="Dougan E. K."/>
            <person name="Thang M."/>
            <person name="Chan C."/>
        </authorList>
    </citation>
    <scope>NUCLEOTIDE SEQUENCE [LARGE SCALE GENOMIC DNA]</scope>
</reference>
<proteinExistence type="predicted"/>
<gene>
    <name evidence="2" type="ORF">C1SCF055_LOCUS22013</name>
    <name evidence="3" type="ORF">C1SCF055_LOCUS36416</name>
</gene>
<evidence type="ECO:0000256" key="1">
    <source>
        <dbReference type="SAM" id="Coils"/>
    </source>
</evidence>
<comment type="caution">
    <text evidence="2">The sequence shown here is derived from an EMBL/GenBank/DDBJ whole genome shotgun (WGS) entry which is preliminary data.</text>
</comment>
<evidence type="ECO:0000313" key="6">
    <source>
        <dbReference type="Proteomes" id="UP001152797"/>
    </source>
</evidence>
<dbReference type="AlphaFoldDB" id="A0A9P1CNA1"/>
<evidence type="ECO:0000313" key="3">
    <source>
        <dbReference type="EMBL" id="CAI4011235.1"/>
    </source>
</evidence>
<dbReference type="EMBL" id="CAMXCT010005052">
    <property type="protein sequence ID" value="CAI4011235.1"/>
    <property type="molecule type" value="Genomic_DNA"/>
</dbReference>
<dbReference type="EMBL" id="CAMXCT030005052">
    <property type="protein sequence ID" value="CAL4798547.1"/>
    <property type="molecule type" value="Genomic_DNA"/>
</dbReference>
<protein>
    <submittedName>
        <fullName evidence="5">7,8-didemethyl-8-hydroxy-5-deazariboflavin synthase</fullName>
    </submittedName>
</protein>
<name>A0A9P1CNA1_9DINO</name>
<evidence type="ECO:0000313" key="2">
    <source>
        <dbReference type="EMBL" id="CAI3995447.1"/>
    </source>
</evidence>
<dbReference type="EMBL" id="CAMXCT010002078">
    <property type="protein sequence ID" value="CAI3995447.1"/>
    <property type="molecule type" value="Genomic_DNA"/>
</dbReference>
<evidence type="ECO:0000313" key="5">
    <source>
        <dbReference type="EMBL" id="CAL4782759.1"/>
    </source>
</evidence>
<evidence type="ECO:0000313" key="4">
    <source>
        <dbReference type="EMBL" id="CAL1148822.1"/>
    </source>
</evidence>
<keyword evidence="1" id="KW-0175">Coiled coil</keyword>
<dbReference type="EMBL" id="CAMXCT020002078">
    <property type="protein sequence ID" value="CAL1148822.1"/>
    <property type="molecule type" value="Genomic_DNA"/>
</dbReference>
<accession>A0A9P1CNA1</accession>
<dbReference type="EMBL" id="CAMXCT020005052">
    <property type="protein sequence ID" value="CAL1164610.1"/>
    <property type="molecule type" value="Genomic_DNA"/>
</dbReference>
<sequence length="1053" mass="116126">MGQLTDQDLLFFKPLCASYHEDFENVKNACVNIITVCGGYPLGEGLLDMAVAITQSKAMVDSNSNVPDRRISADNVCVVQQWKLGFDQLSHLNPEKKAHLKQEVQKAVALLSSFILQEDDDTPDGLFETWCDAHEALKEAAHQLLFCFMPPAKRKSAGGEQGSSKGARLTNSIKQIAPAREKLLEFATFINEKFPADPKCEYATEVVPGPCQVRPWNLGFRFRSNAEALPGVERIAVMEPDRTMLETNYDPCPPLHPGGSDLLKPFSLAYTKGWRRSTTLLIILAGVKDLEMDLEELPAVFKASVKTIYCVVGRYSTLAEAVLANRGITMSSAGTRRMPNAFNFIRQCDVLSRAGYGNSTQQFEDWENASAVARVFNIGRAEAGAVSALQSKIHPEVTRMLKAAVAMRGMRTFITHDLIHKGAFNEGFTSGQGSTEAWAQEFTNGHGQQLVKLFVQRICDDWDRTPTNMQKALAYKEACNLHIACGLFLHYLECLQKRCPAMEFPAIQIKLEESFMSGLMDGELVSSAENNVPPGDICSVQQFRAHVNNFEARMASEAEERSKELEAKVEKATFEQIESQLQADLCLLREKLPGKVCQAVETALDMKYVRDRQRIFGFTQKCFILFAFSFAPAGAMAMGQFLIEKTGEQFVKDWLEQNCQLSFVDEKGPIALTDFTKFLASKRYVISAIDATLWAGEAVTDAVTKLATVVAMSVIGPLPLIPVSEMQSYDVDNKPAPGQRAYLSGMNFEEKDMVVFLDLVPNQFVEFGRACVQRVLEGETRPPIVYYGMLKKDLHKSVVTSIESEIFSYWDSLPDSPAKTRPREASAFSGISGLKLMSCDSTGRPGFPDHVFGKFKAGSEHRKQLEKMKADFAEEFASTISQPVSGGRTVARVAGSPDFTVDGVEPLDVNRVVDLQKVSPPEAAQRLATITGKNGKPSIIVDTDMNIFIGNEVQDTLEISGCELFGFNTGNFDTKICDGDKRHAAGIAWRVNTDLDLVSDAKTLRPVCGLLHKFASTMGLADVSIPDHVISPKLHPPVAWMPVLALGSASFDV</sequence>
<reference evidence="2" key="1">
    <citation type="submission" date="2022-10" db="EMBL/GenBank/DDBJ databases">
        <authorList>
            <person name="Chen Y."/>
            <person name="Dougan E. K."/>
            <person name="Chan C."/>
            <person name="Rhodes N."/>
            <person name="Thang M."/>
        </authorList>
    </citation>
    <scope>NUCLEOTIDE SEQUENCE</scope>
</reference>
<keyword evidence="6" id="KW-1185">Reference proteome</keyword>
<dbReference type="EMBL" id="CAMXCT030002078">
    <property type="protein sequence ID" value="CAL4782759.1"/>
    <property type="molecule type" value="Genomic_DNA"/>
</dbReference>
<feature type="coiled-coil region" evidence="1">
    <location>
        <begin position="548"/>
        <end position="575"/>
    </location>
</feature>